<sequence length="114" mass="13490">MLGSFAAKLMASCLDRDRVWLKSTISRMWLPASARIVIVETTYWGRSRVFITHFQFMVRSQVKRHMVNTRRSYLQNERWRLDVVKESLWVSNGYAQAIRKGRQDSSSSSFLQRE</sequence>
<evidence type="ECO:0000313" key="2">
    <source>
        <dbReference type="Proteomes" id="UP001632037"/>
    </source>
</evidence>
<evidence type="ECO:0000313" key="1">
    <source>
        <dbReference type="EMBL" id="KAL3670453.1"/>
    </source>
</evidence>
<accession>A0ABD3FUQ1</accession>
<dbReference type="Proteomes" id="UP001632037">
    <property type="component" value="Unassembled WGS sequence"/>
</dbReference>
<comment type="caution">
    <text evidence="1">The sequence shown here is derived from an EMBL/GenBank/DDBJ whole genome shotgun (WGS) entry which is preliminary data.</text>
</comment>
<protein>
    <submittedName>
        <fullName evidence="1">Uncharacterized protein</fullName>
    </submittedName>
</protein>
<organism evidence="1 2">
    <name type="scientific">Phytophthora oleae</name>
    <dbReference type="NCBI Taxonomy" id="2107226"/>
    <lineage>
        <taxon>Eukaryota</taxon>
        <taxon>Sar</taxon>
        <taxon>Stramenopiles</taxon>
        <taxon>Oomycota</taxon>
        <taxon>Peronosporomycetes</taxon>
        <taxon>Peronosporales</taxon>
        <taxon>Peronosporaceae</taxon>
        <taxon>Phytophthora</taxon>
    </lineage>
</organism>
<name>A0ABD3FUQ1_9STRA</name>
<dbReference type="EMBL" id="JBIMZQ010000007">
    <property type="protein sequence ID" value="KAL3670453.1"/>
    <property type="molecule type" value="Genomic_DNA"/>
</dbReference>
<keyword evidence="2" id="KW-1185">Reference proteome</keyword>
<proteinExistence type="predicted"/>
<reference evidence="1 2" key="1">
    <citation type="submission" date="2024-09" db="EMBL/GenBank/DDBJ databases">
        <title>Genome sequencing and assembly of Phytophthora oleae, isolate VK10A, causative agent of rot of olive drupes.</title>
        <authorList>
            <person name="Conti Taguali S."/>
            <person name="Riolo M."/>
            <person name="La Spada F."/>
            <person name="Cacciola S.O."/>
            <person name="Dionisio G."/>
        </authorList>
    </citation>
    <scope>NUCLEOTIDE SEQUENCE [LARGE SCALE GENOMIC DNA]</scope>
    <source>
        <strain evidence="1 2">VK10A</strain>
    </source>
</reference>
<gene>
    <name evidence="1" type="ORF">V7S43_004772</name>
</gene>
<dbReference type="AlphaFoldDB" id="A0ABD3FUQ1"/>